<organism evidence="3 4">
    <name type="scientific">Aerophobetes bacterium</name>
    <dbReference type="NCBI Taxonomy" id="2030807"/>
    <lineage>
        <taxon>Bacteria</taxon>
        <taxon>Candidatus Aerophobota</taxon>
    </lineage>
</organism>
<proteinExistence type="predicted"/>
<dbReference type="AlphaFoldDB" id="A0A2A4Y8J2"/>
<dbReference type="PANTHER" id="PTHR34203:SF15">
    <property type="entry name" value="SLL1173 PROTEIN"/>
    <property type="match status" value="1"/>
</dbReference>
<gene>
    <name evidence="3" type="ORF">COB11_08670</name>
</gene>
<evidence type="ECO:0000259" key="2">
    <source>
        <dbReference type="Pfam" id="PF05050"/>
    </source>
</evidence>
<dbReference type="InterPro" id="IPR052514">
    <property type="entry name" value="SAM-dependent_MTase"/>
</dbReference>
<sequence>MKRFFLFIFMVASISLSANNYRTKSEGSFTNWNQKRLQLLSFFLPANPVILQAGGHYGNETISFAKQWKESRVISFEPNPHAFQILSSKTENISNIQIYNLALNHSSGNAPFYVCHGTKGADAAFEHASSLLKPSQNMEVHYQGPIIDVECAVLDQWCYENCIDHIDFMCLSLQGSELQVLKSSPQTLKNVRCIAVHTFSFPFRIDTTQYTELKNFLESCGFQLLTHWYKEGLDGDAIFVKKRYFLNNATQDFLDNHEINRKYRRYYEPFFKTYYDLDDDEDSIKKILKQGFVYEGNIGLILEELTKFGSVALDIGSHIGVHTVTMSRKAGAQGAVFAFEPNKKLYMELLNTLNINKCENVISIAKALSDFPQTVVLNNICIVQGVDESMSGDLVETITLDSLNINNISVIKMDVENYEYYVLKGAKDTILRSKPVIVFECWIDTDYENSGPKKKANFDRVMSLMESYGYEVYVIYGNDFIAFPVDVTGKLADYKKKFKKLDVNNFDLGC</sequence>
<protein>
    <recommendedName>
        <fullName evidence="2">Methyltransferase FkbM domain-containing protein</fullName>
    </recommendedName>
</protein>
<name>A0A2A4Y8J2_UNCAE</name>
<dbReference type="InterPro" id="IPR029063">
    <property type="entry name" value="SAM-dependent_MTases_sf"/>
</dbReference>
<evidence type="ECO:0000313" key="3">
    <source>
        <dbReference type="EMBL" id="PCI91146.1"/>
    </source>
</evidence>
<dbReference type="Pfam" id="PF05050">
    <property type="entry name" value="Methyltransf_21"/>
    <property type="match status" value="2"/>
</dbReference>
<evidence type="ECO:0000256" key="1">
    <source>
        <dbReference type="SAM" id="SignalP"/>
    </source>
</evidence>
<dbReference type="SUPFAM" id="SSF53335">
    <property type="entry name" value="S-adenosyl-L-methionine-dependent methyltransferases"/>
    <property type="match status" value="2"/>
</dbReference>
<evidence type="ECO:0000313" key="4">
    <source>
        <dbReference type="Proteomes" id="UP000217838"/>
    </source>
</evidence>
<comment type="caution">
    <text evidence="3">The sequence shown here is derived from an EMBL/GenBank/DDBJ whole genome shotgun (WGS) entry which is preliminary data.</text>
</comment>
<dbReference type="Proteomes" id="UP000217838">
    <property type="component" value="Unassembled WGS sequence"/>
</dbReference>
<dbReference type="NCBIfam" id="TIGR01444">
    <property type="entry name" value="fkbM_fam"/>
    <property type="match status" value="2"/>
</dbReference>
<feature type="chain" id="PRO_5013331708" description="Methyltransferase FkbM domain-containing protein" evidence="1">
    <location>
        <begin position="21"/>
        <end position="510"/>
    </location>
</feature>
<feature type="signal peptide" evidence="1">
    <location>
        <begin position="1"/>
        <end position="20"/>
    </location>
</feature>
<dbReference type="Gene3D" id="3.40.50.150">
    <property type="entry name" value="Vaccinia Virus protein VP39"/>
    <property type="match status" value="2"/>
</dbReference>
<accession>A0A2A4Y8J2</accession>
<keyword evidence="1" id="KW-0732">Signal</keyword>
<dbReference type="EMBL" id="NVUU01000142">
    <property type="protein sequence ID" value="PCI91146.1"/>
    <property type="molecule type" value="Genomic_DNA"/>
</dbReference>
<reference evidence="4" key="1">
    <citation type="submission" date="2017-08" db="EMBL/GenBank/DDBJ databases">
        <title>A dynamic microbial community with high functional redundancy inhabits the cold, oxic subseafloor aquifer.</title>
        <authorList>
            <person name="Tully B.J."/>
            <person name="Wheat C.G."/>
            <person name="Glazer B.T."/>
            <person name="Huber J.A."/>
        </authorList>
    </citation>
    <scope>NUCLEOTIDE SEQUENCE [LARGE SCALE GENOMIC DNA]</scope>
</reference>
<feature type="domain" description="Methyltransferase FkbM" evidence="2">
    <location>
        <begin position="53"/>
        <end position="224"/>
    </location>
</feature>
<dbReference type="PANTHER" id="PTHR34203">
    <property type="entry name" value="METHYLTRANSFERASE, FKBM FAMILY PROTEIN"/>
    <property type="match status" value="1"/>
</dbReference>
<feature type="domain" description="Methyltransferase FkbM" evidence="2">
    <location>
        <begin position="314"/>
        <end position="471"/>
    </location>
</feature>
<dbReference type="InterPro" id="IPR006342">
    <property type="entry name" value="FkbM_mtfrase"/>
</dbReference>